<sequence>MSPLVFSQFRLVNGGGTCKGRIEVFYKDTWGWLSDELWDRTSASVICRQLNCGPVLEILKGDPFGPGSGPFLQKAVCTGTEDDLAQCLLGMWTEEDSKSNHQSAGVSCLTAGEFVESRANMQSQCNVSLIPT</sequence>
<dbReference type="GO" id="GO:0031638">
    <property type="term" value="P:zymogen activation"/>
    <property type="evidence" value="ECO:0007669"/>
    <property type="project" value="TreeGrafter"/>
</dbReference>
<evidence type="ECO:0000256" key="8">
    <source>
        <dbReference type="ARBA" id="ARBA00023136"/>
    </source>
</evidence>
<keyword evidence="10" id="KW-0325">Glycoprotein</keyword>
<keyword evidence="6" id="KW-0677">Repeat</keyword>
<dbReference type="InterPro" id="IPR036772">
    <property type="entry name" value="SRCR-like_dom_sf"/>
</dbReference>
<dbReference type="InterPro" id="IPR001190">
    <property type="entry name" value="SRCR"/>
</dbReference>
<dbReference type="GO" id="GO:0005615">
    <property type="term" value="C:extracellular space"/>
    <property type="evidence" value="ECO:0007669"/>
    <property type="project" value="TreeGrafter"/>
</dbReference>
<evidence type="ECO:0000256" key="11">
    <source>
        <dbReference type="PROSITE-ProRule" id="PRU00196"/>
    </source>
</evidence>
<proteinExistence type="predicted"/>
<dbReference type="PANTHER" id="PTHR48071">
    <property type="entry name" value="SRCR DOMAIN-CONTAINING PROTEIN"/>
    <property type="match status" value="1"/>
</dbReference>
<evidence type="ECO:0000259" key="12">
    <source>
        <dbReference type="PROSITE" id="PS50287"/>
    </source>
</evidence>
<comment type="subcellular location">
    <subcellularLocation>
        <location evidence="1">Membrane</location>
        <topology evidence="1">Single-pass membrane protein</topology>
    </subcellularLocation>
    <subcellularLocation>
        <location evidence="2">Secreted</location>
    </subcellularLocation>
</comment>
<reference evidence="13" key="1">
    <citation type="submission" date="2022-03" db="EMBL/GenBank/DDBJ databases">
        <authorList>
            <person name="Alioto T."/>
            <person name="Alioto T."/>
            <person name="Gomez Garrido J."/>
        </authorList>
    </citation>
    <scope>NUCLEOTIDE SEQUENCE</scope>
</reference>
<dbReference type="Pfam" id="PF00530">
    <property type="entry name" value="SRCR"/>
    <property type="match status" value="1"/>
</dbReference>
<feature type="domain" description="SRCR" evidence="12">
    <location>
        <begin position="9"/>
        <end position="109"/>
    </location>
</feature>
<keyword evidence="7" id="KW-1133">Transmembrane helix</keyword>
<evidence type="ECO:0000256" key="3">
    <source>
        <dbReference type="ARBA" id="ARBA00022525"/>
    </source>
</evidence>
<keyword evidence="3" id="KW-0964">Secreted</keyword>
<feature type="disulfide bond" evidence="11">
    <location>
        <begin position="77"/>
        <end position="87"/>
    </location>
</feature>
<dbReference type="PANTHER" id="PTHR48071:SF15">
    <property type="entry name" value="SRCR DOMAIN-CONTAINING PROTEIN"/>
    <property type="match status" value="1"/>
</dbReference>
<dbReference type="FunFam" id="3.10.250.10:FF:000016">
    <property type="entry name" value="Scavenger receptor cysteine-rich protein type 12"/>
    <property type="match status" value="1"/>
</dbReference>
<evidence type="ECO:0000256" key="10">
    <source>
        <dbReference type="ARBA" id="ARBA00023180"/>
    </source>
</evidence>
<dbReference type="EMBL" id="OW240916">
    <property type="protein sequence ID" value="CAH2295332.1"/>
    <property type="molecule type" value="Genomic_DNA"/>
</dbReference>
<dbReference type="Proteomes" id="UP001295444">
    <property type="component" value="Chromosome 05"/>
</dbReference>
<dbReference type="SUPFAM" id="SSF56487">
    <property type="entry name" value="SRCR-like"/>
    <property type="match status" value="1"/>
</dbReference>
<evidence type="ECO:0000313" key="13">
    <source>
        <dbReference type="EMBL" id="CAH2295332.1"/>
    </source>
</evidence>
<evidence type="ECO:0000313" key="14">
    <source>
        <dbReference type="Proteomes" id="UP001295444"/>
    </source>
</evidence>
<dbReference type="PRINTS" id="PR00258">
    <property type="entry name" value="SPERACTRCPTR"/>
</dbReference>
<dbReference type="GO" id="GO:0005886">
    <property type="term" value="C:plasma membrane"/>
    <property type="evidence" value="ECO:0007669"/>
    <property type="project" value="TreeGrafter"/>
</dbReference>
<evidence type="ECO:0000256" key="5">
    <source>
        <dbReference type="ARBA" id="ARBA00022729"/>
    </source>
</evidence>
<gene>
    <name evidence="13" type="ORF">PECUL_23A030600</name>
</gene>
<name>A0AAD1S8X3_PELCU</name>
<feature type="disulfide bond" evidence="11">
    <location>
        <begin position="47"/>
        <end position="108"/>
    </location>
</feature>
<evidence type="ECO:0000256" key="6">
    <source>
        <dbReference type="ARBA" id="ARBA00022737"/>
    </source>
</evidence>
<dbReference type="PROSITE" id="PS50287">
    <property type="entry name" value="SRCR_2"/>
    <property type="match status" value="1"/>
</dbReference>
<protein>
    <submittedName>
        <fullName evidence="13">Scavenger receptor cysteine-rich type 1 M130-like</fullName>
    </submittedName>
</protein>
<keyword evidence="9 11" id="KW-1015">Disulfide bond</keyword>
<comment type="caution">
    <text evidence="11">Lacks conserved residue(s) required for the propagation of feature annotation.</text>
</comment>
<keyword evidence="13" id="KW-0675">Receptor</keyword>
<dbReference type="SMART" id="SM00202">
    <property type="entry name" value="SR"/>
    <property type="match status" value="1"/>
</dbReference>
<evidence type="ECO:0000256" key="9">
    <source>
        <dbReference type="ARBA" id="ARBA00023157"/>
    </source>
</evidence>
<evidence type="ECO:0000256" key="2">
    <source>
        <dbReference type="ARBA" id="ARBA00004613"/>
    </source>
</evidence>
<evidence type="ECO:0000256" key="1">
    <source>
        <dbReference type="ARBA" id="ARBA00004167"/>
    </source>
</evidence>
<keyword evidence="8" id="KW-0472">Membrane</keyword>
<keyword evidence="5" id="KW-0732">Signal</keyword>
<keyword evidence="4" id="KW-0812">Transmembrane</keyword>
<organism evidence="13 14">
    <name type="scientific">Pelobates cultripes</name>
    <name type="common">Western spadefoot toad</name>
    <dbReference type="NCBI Taxonomy" id="61616"/>
    <lineage>
        <taxon>Eukaryota</taxon>
        <taxon>Metazoa</taxon>
        <taxon>Chordata</taxon>
        <taxon>Craniata</taxon>
        <taxon>Vertebrata</taxon>
        <taxon>Euteleostomi</taxon>
        <taxon>Amphibia</taxon>
        <taxon>Batrachia</taxon>
        <taxon>Anura</taxon>
        <taxon>Pelobatoidea</taxon>
        <taxon>Pelobatidae</taxon>
        <taxon>Pelobates</taxon>
    </lineage>
</organism>
<keyword evidence="14" id="KW-1185">Reference proteome</keyword>
<dbReference type="GO" id="GO:0004252">
    <property type="term" value="F:serine-type endopeptidase activity"/>
    <property type="evidence" value="ECO:0007669"/>
    <property type="project" value="TreeGrafter"/>
</dbReference>
<dbReference type="Gene3D" id="3.10.250.10">
    <property type="entry name" value="SRCR-like domain"/>
    <property type="match status" value="1"/>
</dbReference>
<accession>A0AAD1S8X3</accession>
<evidence type="ECO:0000256" key="7">
    <source>
        <dbReference type="ARBA" id="ARBA00022989"/>
    </source>
</evidence>
<dbReference type="AlphaFoldDB" id="A0AAD1S8X3"/>
<evidence type="ECO:0000256" key="4">
    <source>
        <dbReference type="ARBA" id="ARBA00022692"/>
    </source>
</evidence>